<evidence type="ECO:0000313" key="3">
    <source>
        <dbReference type="EMBL" id="KIM83240.1"/>
    </source>
</evidence>
<dbReference type="HOGENOM" id="CLU_852882_0_0_1"/>
<reference evidence="4" key="2">
    <citation type="submission" date="2015-01" db="EMBL/GenBank/DDBJ databases">
        <title>Evolutionary Origins and Diversification of the Mycorrhizal Mutualists.</title>
        <authorList>
            <consortium name="DOE Joint Genome Institute"/>
            <consortium name="Mycorrhizal Genomics Consortium"/>
            <person name="Kohler A."/>
            <person name="Kuo A."/>
            <person name="Nagy L.G."/>
            <person name="Floudas D."/>
            <person name="Copeland A."/>
            <person name="Barry K.W."/>
            <person name="Cichocki N."/>
            <person name="Veneault-Fourrey C."/>
            <person name="LaButti K."/>
            <person name="Lindquist E.A."/>
            <person name="Lipzen A."/>
            <person name="Lundell T."/>
            <person name="Morin E."/>
            <person name="Murat C."/>
            <person name="Riley R."/>
            <person name="Ohm R."/>
            <person name="Sun H."/>
            <person name="Tunlid A."/>
            <person name="Henrissat B."/>
            <person name="Grigoriev I.V."/>
            <person name="Hibbett D.S."/>
            <person name="Martin F."/>
        </authorList>
    </citation>
    <scope>NUCLEOTIDE SEQUENCE [LARGE SCALE GENOMIC DNA]</scope>
    <source>
        <strain evidence="4">F 1598</strain>
    </source>
</reference>
<dbReference type="InterPro" id="IPR001810">
    <property type="entry name" value="F-box_dom"/>
</dbReference>
<dbReference type="OrthoDB" id="2984575at2759"/>
<evidence type="ECO:0000256" key="1">
    <source>
        <dbReference type="SAM" id="MobiDB-lite"/>
    </source>
</evidence>
<accession>A0A0C3FFN5</accession>
<feature type="region of interest" description="Disordered" evidence="1">
    <location>
        <begin position="307"/>
        <end position="326"/>
    </location>
</feature>
<proteinExistence type="predicted"/>
<dbReference type="CDD" id="cd09917">
    <property type="entry name" value="F-box_SF"/>
    <property type="match status" value="1"/>
</dbReference>
<name>A0A0C3FFN5_PILCF</name>
<protein>
    <recommendedName>
        <fullName evidence="2">F-box domain-containing protein</fullName>
    </recommendedName>
</protein>
<evidence type="ECO:0000259" key="2">
    <source>
        <dbReference type="PROSITE" id="PS50181"/>
    </source>
</evidence>
<dbReference type="AlphaFoldDB" id="A0A0C3FFN5"/>
<dbReference type="EMBL" id="KN832991">
    <property type="protein sequence ID" value="KIM83240.1"/>
    <property type="molecule type" value="Genomic_DNA"/>
</dbReference>
<feature type="domain" description="F-box" evidence="2">
    <location>
        <begin position="28"/>
        <end position="73"/>
    </location>
</feature>
<dbReference type="Proteomes" id="UP000054166">
    <property type="component" value="Unassembled WGS sequence"/>
</dbReference>
<dbReference type="Pfam" id="PF12937">
    <property type="entry name" value="F-box-like"/>
    <property type="match status" value="1"/>
</dbReference>
<organism evidence="3 4">
    <name type="scientific">Piloderma croceum (strain F 1598)</name>
    <dbReference type="NCBI Taxonomy" id="765440"/>
    <lineage>
        <taxon>Eukaryota</taxon>
        <taxon>Fungi</taxon>
        <taxon>Dikarya</taxon>
        <taxon>Basidiomycota</taxon>
        <taxon>Agaricomycotina</taxon>
        <taxon>Agaricomycetes</taxon>
        <taxon>Agaricomycetidae</taxon>
        <taxon>Atheliales</taxon>
        <taxon>Atheliaceae</taxon>
        <taxon>Piloderma</taxon>
    </lineage>
</organism>
<evidence type="ECO:0000313" key="4">
    <source>
        <dbReference type="Proteomes" id="UP000054166"/>
    </source>
</evidence>
<reference evidence="3 4" key="1">
    <citation type="submission" date="2014-04" db="EMBL/GenBank/DDBJ databases">
        <authorList>
            <consortium name="DOE Joint Genome Institute"/>
            <person name="Kuo A."/>
            <person name="Tarkka M."/>
            <person name="Buscot F."/>
            <person name="Kohler A."/>
            <person name="Nagy L.G."/>
            <person name="Floudas D."/>
            <person name="Copeland A."/>
            <person name="Barry K.W."/>
            <person name="Cichocki N."/>
            <person name="Veneault-Fourrey C."/>
            <person name="LaButti K."/>
            <person name="Lindquist E.A."/>
            <person name="Lipzen A."/>
            <person name="Lundell T."/>
            <person name="Morin E."/>
            <person name="Murat C."/>
            <person name="Sun H."/>
            <person name="Tunlid A."/>
            <person name="Henrissat B."/>
            <person name="Grigoriev I.V."/>
            <person name="Hibbett D.S."/>
            <person name="Martin F."/>
            <person name="Nordberg H.P."/>
            <person name="Cantor M.N."/>
            <person name="Hua S.X."/>
        </authorList>
    </citation>
    <scope>NUCLEOTIDE SEQUENCE [LARGE SCALE GENOMIC DNA]</scope>
    <source>
        <strain evidence="3 4">F 1598</strain>
    </source>
</reference>
<dbReference type="PROSITE" id="PS50181">
    <property type="entry name" value="FBOX"/>
    <property type="match status" value="1"/>
</dbReference>
<keyword evidence="4" id="KW-1185">Reference proteome</keyword>
<dbReference type="SUPFAM" id="SSF81383">
    <property type="entry name" value="F-box domain"/>
    <property type="match status" value="1"/>
</dbReference>
<gene>
    <name evidence="3" type="ORF">PILCRDRAFT_436909</name>
</gene>
<sequence>MPWKEKPASAKVATVALTRIPETASLRSRSVSHFPLDILLHILDYAQHSDLPALCRVSRALHYYASDMLYRDISAVNILDVCKTLSRSPVLAARVKHFELTPVSRGQFVGEDSEYVLVGNALRLMTCLRSLKLTMGETHSGMLALCTSRIHVFQCSFRCDDNLIRFLRGQPELAVLKLWRDLEGHHVLSNCLTKLTKLNAPFSWLSTLIPGRPVQEVVFYDQSRSIIPAVDIGYLVLSSSPILTLAIGSPTLRALSLSQIASILPALEMLSITTPRMCTSCHYHYIVSCLPKKPLLPLSIPLRKQSHSQSGYRGYSPSCPPCAPSP</sequence>
<dbReference type="InterPro" id="IPR036047">
    <property type="entry name" value="F-box-like_dom_sf"/>
</dbReference>
<dbReference type="InParanoid" id="A0A0C3FFN5"/>